<keyword evidence="5 13" id="KW-0418">Kinase</keyword>
<feature type="transmembrane region" description="Helical" evidence="9">
    <location>
        <begin position="30"/>
        <end position="51"/>
    </location>
</feature>
<feature type="transmembrane region" description="Helical" evidence="9">
    <location>
        <begin position="167"/>
        <end position="185"/>
    </location>
</feature>
<evidence type="ECO:0000313" key="14">
    <source>
        <dbReference type="Proteomes" id="UP000001661"/>
    </source>
</evidence>
<dbReference type="Gene3D" id="3.30.450.20">
    <property type="entry name" value="PAS domain"/>
    <property type="match status" value="1"/>
</dbReference>
<dbReference type="InterPro" id="IPR033425">
    <property type="entry name" value="MASE3"/>
</dbReference>
<sequence length="631" mass="71589">MRYKKTLIKEAIILFCLVIGAIYISFKNFLLFHVSIELFSIIIAFNIFVIAVNASEITENSNFIFLGLTYGFVGFFDLLHTLAYPGMDILAKGGIDLSAQLWIIARYIESFSLLGFVLFWYKDFKKSNKVIYIYILVTAILLLNIFYLHTFPACFIERIGLTSFKIISEYIVSGILLIGIILLVTNKQKLNSKIYWFMLGGLGTTIGSTISLTFYTNPYDFSIIVGHLLKLISFYFIYKAITKTSLQKPYQSLFYELNKTKKKLEQKQNKLLNVAKVLFVIVNTEGKVTSINQYGCEVLGYQEEEIIGKDWCDNFVAIEDKKRSREIGKKLVAENLESVECIENNIITKEEEKRTIAWRNTILRDEVGNIKEVLGAGIDITDRKKLQEQLVRSEKLAELGKLASGICHEFNNQLAGMMGQIDILLLKNKQDKISLTADAIDRLKQIKSNGQQAKKIAYDLMNISKPKSESISAHDIKEIIDEILSIQQRKLEVENIEVIRKYSSVPKVKMNSDELKQIFLNLIINARDAMGPYNGGQLKISVQEVDNDEIEVEVSDTGIGMDEETKNQIFKPFFTTKADLIQDKFDQKGNGLGLSITAKIIEKYNGSIEVKSEKGTGTTFTIRIPTVNLST</sequence>
<evidence type="ECO:0000259" key="12">
    <source>
        <dbReference type="PROSITE" id="PS50113"/>
    </source>
</evidence>
<dbReference type="Pfam" id="PF02518">
    <property type="entry name" value="HATPase_c"/>
    <property type="match status" value="1"/>
</dbReference>
<dbReference type="Pfam" id="PF17159">
    <property type="entry name" value="MASE3"/>
    <property type="match status" value="1"/>
</dbReference>
<keyword evidence="7" id="KW-0902">Two-component regulatory system</keyword>
<gene>
    <name evidence="13" type="ordered locus">Acear_0869</name>
</gene>
<feature type="transmembrane region" description="Helical" evidence="9">
    <location>
        <begin position="63"/>
        <end position="83"/>
    </location>
</feature>
<evidence type="ECO:0000256" key="7">
    <source>
        <dbReference type="ARBA" id="ARBA00023012"/>
    </source>
</evidence>
<keyword evidence="9" id="KW-0472">Membrane</keyword>
<feature type="transmembrane region" description="Helical" evidence="9">
    <location>
        <begin position="221"/>
        <end position="238"/>
    </location>
</feature>
<dbReference type="InterPro" id="IPR000014">
    <property type="entry name" value="PAS"/>
</dbReference>
<feature type="transmembrane region" description="Helical" evidence="9">
    <location>
        <begin position="130"/>
        <end position="147"/>
    </location>
</feature>
<comment type="catalytic activity">
    <reaction evidence="1">
        <text>ATP + protein L-histidine = ADP + protein N-phospho-L-histidine.</text>
        <dbReference type="EC" id="2.7.13.3"/>
    </reaction>
</comment>
<name>D9QPG2_ACEAZ</name>
<evidence type="ECO:0000256" key="9">
    <source>
        <dbReference type="SAM" id="Phobius"/>
    </source>
</evidence>
<dbReference type="InterPro" id="IPR005467">
    <property type="entry name" value="His_kinase_dom"/>
</dbReference>
<protein>
    <recommendedName>
        <fullName evidence="2">histidine kinase</fullName>
        <ecNumber evidence="2">2.7.13.3</ecNumber>
    </recommendedName>
</protein>
<dbReference type="InterPro" id="IPR035965">
    <property type="entry name" value="PAS-like_dom_sf"/>
</dbReference>
<feature type="coiled-coil region" evidence="8">
    <location>
        <begin position="250"/>
        <end position="277"/>
    </location>
</feature>
<feature type="transmembrane region" description="Helical" evidence="9">
    <location>
        <begin position="194"/>
        <end position="215"/>
    </location>
</feature>
<dbReference type="InterPro" id="IPR036097">
    <property type="entry name" value="HisK_dim/P_sf"/>
</dbReference>
<dbReference type="eggNOG" id="COG4191">
    <property type="taxonomic scope" value="Bacteria"/>
</dbReference>
<feature type="domain" description="PAS" evidence="11">
    <location>
        <begin position="264"/>
        <end position="335"/>
    </location>
</feature>
<dbReference type="Proteomes" id="UP000001661">
    <property type="component" value="Chromosome"/>
</dbReference>
<dbReference type="InterPro" id="IPR004358">
    <property type="entry name" value="Sig_transdc_His_kin-like_C"/>
</dbReference>
<evidence type="ECO:0000256" key="6">
    <source>
        <dbReference type="ARBA" id="ARBA00022840"/>
    </source>
</evidence>
<evidence type="ECO:0000313" key="13">
    <source>
        <dbReference type="EMBL" id="ADL12403.1"/>
    </source>
</evidence>
<dbReference type="GO" id="GO:0005524">
    <property type="term" value="F:ATP binding"/>
    <property type="evidence" value="ECO:0007669"/>
    <property type="project" value="UniProtKB-KW"/>
</dbReference>
<keyword evidence="14" id="KW-1185">Reference proteome</keyword>
<dbReference type="SUPFAM" id="SSF55874">
    <property type="entry name" value="ATPase domain of HSP90 chaperone/DNA topoisomerase II/histidine kinase"/>
    <property type="match status" value="1"/>
</dbReference>
<dbReference type="PANTHER" id="PTHR43065:SF46">
    <property type="entry name" value="C4-DICARBOXYLATE TRANSPORT SENSOR PROTEIN DCTB"/>
    <property type="match status" value="1"/>
</dbReference>
<dbReference type="PROSITE" id="PS50112">
    <property type="entry name" value="PAS"/>
    <property type="match status" value="1"/>
</dbReference>
<dbReference type="InterPro" id="IPR000700">
    <property type="entry name" value="PAS-assoc_C"/>
</dbReference>
<dbReference type="PROSITE" id="PS50109">
    <property type="entry name" value="HIS_KIN"/>
    <property type="match status" value="1"/>
</dbReference>
<dbReference type="PANTHER" id="PTHR43065">
    <property type="entry name" value="SENSOR HISTIDINE KINASE"/>
    <property type="match status" value="1"/>
</dbReference>
<dbReference type="Gene3D" id="1.10.287.130">
    <property type="match status" value="1"/>
</dbReference>
<dbReference type="CDD" id="cd00130">
    <property type="entry name" value="PAS"/>
    <property type="match status" value="1"/>
</dbReference>
<keyword evidence="4" id="KW-0547">Nucleotide-binding</keyword>
<evidence type="ECO:0000256" key="2">
    <source>
        <dbReference type="ARBA" id="ARBA00012438"/>
    </source>
</evidence>
<keyword evidence="3" id="KW-0808">Transferase</keyword>
<keyword evidence="6" id="KW-0067">ATP-binding</keyword>
<dbReference type="PRINTS" id="PR00344">
    <property type="entry name" value="BCTRLSENSOR"/>
</dbReference>
<reference evidence="13 14" key="1">
    <citation type="journal article" date="2010" name="Stand. Genomic Sci.">
        <title>Complete genome sequence of Acetohalobium arabaticum type strain (Z-7288).</title>
        <authorList>
            <person name="Sikorski J."/>
            <person name="Lapidus A."/>
            <person name="Chertkov O."/>
            <person name="Lucas S."/>
            <person name="Copeland A."/>
            <person name="Glavina Del Rio T."/>
            <person name="Nolan M."/>
            <person name="Tice H."/>
            <person name="Cheng J.F."/>
            <person name="Han C."/>
            <person name="Brambilla E."/>
            <person name="Pitluck S."/>
            <person name="Liolios K."/>
            <person name="Ivanova N."/>
            <person name="Mavromatis K."/>
            <person name="Mikhailova N."/>
            <person name="Pati A."/>
            <person name="Bruce D."/>
            <person name="Detter C."/>
            <person name="Tapia R."/>
            <person name="Goodwin L."/>
            <person name="Chen A."/>
            <person name="Palaniappan K."/>
            <person name="Land M."/>
            <person name="Hauser L."/>
            <person name="Chang Y.J."/>
            <person name="Jeffries C.D."/>
            <person name="Rohde M."/>
            <person name="Goker M."/>
            <person name="Spring S."/>
            <person name="Woyke T."/>
            <person name="Bristow J."/>
            <person name="Eisen J.A."/>
            <person name="Markowitz V."/>
            <person name="Hugenholtz P."/>
            <person name="Kyrpides N.C."/>
            <person name="Klenk H.P."/>
        </authorList>
    </citation>
    <scope>NUCLEOTIDE SEQUENCE [LARGE SCALE GENOMIC DNA]</scope>
    <source>
        <strain evidence="14">ATCC 49924 / DSM 5501 / Z-7288</strain>
    </source>
</reference>
<feature type="transmembrane region" description="Helical" evidence="9">
    <location>
        <begin position="7"/>
        <end position="24"/>
    </location>
</feature>
<evidence type="ECO:0000256" key="8">
    <source>
        <dbReference type="SAM" id="Coils"/>
    </source>
</evidence>
<dbReference type="HOGENOM" id="CLU_000445_114_64_9"/>
<accession>D9QPG2</accession>
<dbReference type="PROSITE" id="PS50113">
    <property type="entry name" value="PAC"/>
    <property type="match status" value="1"/>
</dbReference>
<proteinExistence type="predicted"/>
<dbReference type="AlphaFoldDB" id="D9QPG2"/>
<dbReference type="SMART" id="SM00091">
    <property type="entry name" value="PAS"/>
    <property type="match status" value="1"/>
</dbReference>
<evidence type="ECO:0000256" key="5">
    <source>
        <dbReference type="ARBA" id="ARBA00022777"/>
    </source>
</evidence>
<dbReference type="EC" id="2.7.13.3" evidence="2"/>
<organism evidence="13 14">
    <name type="scientific">Acetohalobium arabaticum (strain ATCC 49924 / DSM 5501 / Z-7288)</name>
    <dbReference type="NCBI Taxonomy" id="574087"/>
    <lineage>
        <taxon>Bacteria</taxon>
        <taxon>Bacillati</taxon>
        <taxon>Bacillota</taxon>
        <taxon>Clostridia</taxon>
        <taxon>Halanaerobiales</taxon>
        <taxon>Halobacteroidaceae</taxon>
        <taxon>Acetohalobium</taxon>
    </lineage>
</organism>
<feature type="domain" description="Histidine kinase" evidence="10">
    <location>
        <begin position="405"/>
        <end position="628"/>
    </location>
</feature>
<dbReference type="SUPFAM" id="SSF47384">
    <property type="entry name" value="Homodimeric domain of signal transducing histidine kinase"/>
    <property type="match status" value="1"/>
</dbReference>
<evidence type="ECO:0000259" key="10">
    <source>
        <dbReference type="PROSITE" id="PS50109"/>
    </source>
</evidence>
<keyword evidence="9" id="KW-0812">Transmembrane</keyword>
<keyword evidence="9" id="KW-1133">Transmembrane helix</keyword>
<evidence type="ECO:0000256" key="1">
    <source>
        <dbReference type="ARBA" id="ARBA00000085"/>
    </source>
</evidence>
<dbReference type="EMBL" id="CP002105">
    <property type="protein sequence ID" value="ADL12403.1"/>
    <property type="molecule type" value="Genomic_DNA"/>
</dbReference>
<evidence type="ECO:0000256" key="4">
    <source>
        <dbReference type="ARBA" id="ARBA00022741"/>
    </source>
</evidence>
<feature type="transmembrane region" description="Helical" evidence="9">
    <location>
        <begin position="103"/>
        <end position="121"/>
    </location>
</feature>
<dbReference type="Gene3D" id="3.30.565.10">
    <property type="entry name" value="Histidine kinase-like ATPase, C-terminal domain"/>
    <property type="match status" value="1"/>
</dbReference>
<dbReference type="GO" id="GO:0000155">
    <property type="term" value="F:phosphorelay sensor kinase activity"/>
    <property type="evidence" value="ECO:0007669"/>
    <property type="project" value="InterPro"/>
</dbReference>
<dbReference type="Pfam" id="PF13426">
    <property type="entry name" value="PAS_9"/>
    <property type="match status" value="1"/>
</dbReference>
<dbReference type="KEGG" id="aar:Acear_0869"/>
<feature type="domain" description="PAC" evidence="12">
    <location>
        <begin position="340"/>
        <end position="392"/>
    </location>
</feature>
<dbReference type="SUPFAM" id="SSF55785">
    <property type="entry name" value="PYP-like sensor domain (PAS domain)"/>
    <property type="match status" value="1"/>
</dbReference>
<keyword evidence="8" id="KW-0175">Coiled coil</keyword>
<evidence type="ECO:0000256" key="3">
    <source>
        <dbReference type="ARBA" id="ARBA00022679"/>
    </source>
</evidence>
<dbReference type="SMART" id="SM00387">
    <property type="entry name" value="HATPase_c"/>
    <property type="match status" value="1"/>
</dbReference>
<dbReference type="STRING" id="574087.Acear_0869"/>
<dbReference type="InterPro" id="IPR003594">
    <property type="entry name" value="HATPase_dom"/>
</dbReference>
<dbReference type="NCBIfam" id="TIGR00229">
    <property type="entry name" value="sensory_box"/>
    <property type="match status" value="1"/>
</dbReference>
<evidence type="ECO:0000259" key="11">
    <source>
        <dbReference type="PROSITE" id="PS50112"/>
    </source>
</evidence>
<dbReference type="InterPro" id="IPR036890">
    <property type="entry name" value="HATPase_C_sf"/>
</dbReference>